<protein>
    <submittedName>
        <fullName evidence="2">Uncharacterized protein</fullName>
    </submittedName>
</protein>
<gene>
    <name evidence="2" type="ORF">SHI21_14720</name>
</gene>
<comment type="caution">
    <text evidence="2">The sequence shown here is derived from an EMBL/GenBank/DDBJ whole genome shotgun (WGS) entry which is preliminary data.</text>
</comment>
<feature type="region of interest" description="Disordered" evidence="1">
    <location>
        <begin position="40"/>
        <end position="96"/>
    </location>
</feature>
<reference evidence="2 3" key="1">
    <citation type="submission" date="2023-11" db="EMBL/GenBank/DDBJ databases">
        <title>A Novel Polar Bacteriovorax (B. antarcticus) Isolated from the Biocrust in Antarctica.</title>
        <authorList>
            <person name="Mun W."/>
            <person name="Choi S.Y."/>
            <person name="Mitchell R.J."/>
        </authorList>
    </citation>
    <scope>NUCLEOTIDE SEQUENCE [LARGE SCALE GENOMIC DNA]</scope>
    <source>
        <strain evidence="2 3">PP10</strain>
    </source>
</reference>
<feature type="compositionally biased region" description="Basic and acidic residues" evidence="1">
    <location>
        <begin position="40"/>
        <end position="58"/>
    </location>
</feature>
<sequence>MFIKKLIIGLLSFYAVEVRRVSIRDEGSSLNESQIERLYESRKKREQERKKTKLYDRSKWKKRKKYHEQHYKLKGTNSKDSRYSNQQKLRRMYRNT</sequence>
<evidence type="ECO:0000313" key="3">
    <source>
        <dbReference type="Proteomes" id="UP001302274"/>
    </source>
</evidence>
<accession>A0ABU5VWP1</accession>
<evidence type="ECO:0000313" key="2">
    <source>
        <dbReference type="EMBL" id="MEA9357478.1"/>
    </source>
</evidence>
<organism evidence="2 3">
    <name type="scientific">Bacteriovorax antarcticus</name>
    <dbReference type="NCBI Taxonomy" id="3088717"/>
    <lineage>
        <taxon>Bacteria</taxon>
        <taxon>Pseudomonadati</taxon>
        <taxon>Bdellovibrionota</taxon>
        <taxon>Bacteriovoracia</taxon>
        <taxon>Bacteriovoracales</taxon>
        <taxon>Bacteriovoracaceae</taxon>
        <taxon>Bacteriovorax</taxon>
    </lineage>
</organism>
<name>A0ABU5VWP1_9BACT</name>
<dbReference type="Proteomes" id="UP001302274">
    <property type="component" value="Unassembled WGS sequence"/>
</dbReference>
<dbReference type="RefSeq" id="WP_323577498.1">
    <property type="nucleotide sequence ID" value="NZ_JAYGJQ010000002.1"/>
</dbReference>
<keyword evidence="3" id="KW-1185">Reference proteome</keyword>
<proteinExistence type="predicted"/>
<dbReference type="EMBL" id="JAYGJQ010000002">
    <property type="protein sequence ID" value="MEA9357478.1"/>
    <property type="molecule type" value="Genomic_DNA"/>
</dbReference>
<evidence type="ECO:0000256" key="1">
    <source>
        <dbReference type="SAM" id="MobiDB-lite"/>
    </source>
</evidence>